<dbReference type="SUPFAM" id="SSF48576">
    <property type="entry name" value="Terpenoid synthases"/>
    <property type="match status" value="1"/>
</dbReference>
<proteinExistence type="inferred from homology"/>
<organism evidence="5 7">
    <name type="scientific">Streptomyces brevispora</name>
    <dbReference type="NCBI Taxonomy" id="887462"/>
    <lineage>
        <taxon>Bacteria</taxon>
        <taxon>Bacillati</taxon>
        <taxon>Actinomycetota</taxon>
        <taxon>Actinomycetes</taxon>
        <taxon>Kitasatosporales</taxon>
        <taxon>Streptomycetaceae</taxon>
        <taxon>Streptomyces</taxon>
    </lineage>
</organism>
<evidence type="ECO:0000313" key="5">
    <source>
        <dbReference type="EMBL" id="TWG06935.1"/>
    </source>
</evidence>
<dbReference type="GO" id="GO:0008299">
    <property type="term" value="P:isoprenoid biosynthetic process"/>
    <property type="evidence" value="ECO:0007669"/>
    <property type="project" value="InterPro"/>
</dbReference>
<dbReference type="PANTHER" id="PTHR12001:SF86">
    <property type="entry name" value="GERANYLGERANYL DIPHOSPHATE SYNTHASE"/>
    <property type="match status" value="1"/>
</dbReference>
<evidence type="ECO:0000256" key="3">
    <source>
        <dbReference type="RuleBase" id="RU004466"/>
    </source>
</evidence>
<dbReference type="AlphaFoldDB" id="A0A561V5Q9"/>
<feature type="transmembrane region" description="Helical" evidence="4">
    <location>
        <begin position="119"/>
        <end position="140"/>
    </location>
</feature>
<evidence type="ECO:0000256" key="2">
    <source>
        <dbReference type="ARBA" id="ARBA00022842"/>
    </source>
</evidence>
<protein>
    <submittedName>
        <fullName evidence="5">Geranylgeranyl diphosphate synthase type I</fullName>
    </submittedName>
    <submittedName>
        <fullName evidence="6">Polyprenyl synthetase family protein</fullName>
    </submittedName>
</protein>
<reference evidence="6 8" key="2">
    <citation type="submission" date="2022-10" db="EMBL/GenBank/DDBJ databases">
        <title>The complete genomes of actinobacterial strains from the NBC collection.</title>
        <authorList>
            <person name="Joergensen T.S."/>
            <person name="Alvarez Arevalo M."/>
            <person name="Sterndorff E.B."/>
            <person name="Faurdal D."/>
            <person name="Vuksanovic O."/>
            <person name="Mourched A.-S."/>
            <person name="Charusanti P."/>
            <person name="Shaw S."/>
            <person name="Blin K."/>
            <person name="Weber T."/>
        </authorList>
    </citation>
    <scope>NUCLEOTIDE SEQUENCE [LARGE SCALE GENOMIC DNA]</scope>
    <source>
        <strain evidence="6 8">NBC 01769</strain>
    </source>
</reference>
<dbReference type="InterPro" id="IPR033749">
    <property type="entry name" value="Polyprenyl_synt_CS"/>
</dbReference>
<evidence type="ECO:0000313" key="8">
    <source>
        <dbReference type="Proteomes" id="UP001330827"/>
    </source>
</evidence>
<evidence type="ECO:0000256" key="1">
    <source>
        <dbReference type="ARBA" id="ARBA00022723"/>
    </source>
</evidence>
<dbReference type="GO" id="GO:0004659">
    <property type="term" value="F:prenyltransferase activity"/>
    <property type="evidence" value="ECO:0007669"/>
    <property type="project" value="InterPro"/>
</dbReference>
<sequence>MDVRDAGDRTDTVYAVLAQARQRVLPAVREAVDGLPGAIRHLVGVHYGWWDEAGTPLANADTGAGKGLRPALVLLAGDAVGGDRTAAVPAAVAVDLAHNASLLHDDVIDRDATRRHRPAIWSSFGIAAAILAGDALLILANQVLARAPVPLCDRGLSHFNASGQQLIDGEYADARSERCDEAVLEECVAMAAAKTGALLAASCALGAIAGGAQADRVEHLRAFGEDLGLALQLVDDLLSIWGTQRNTGKPHLSDLRARRKTLPVAAALAHGGTASRRLADLYRSRTPLTHADLREVTDLIEAAGGRAWAQGEAERRHTLALAHLALARPQPAARHALTAVADLIIHRHH</sequence>
<dbReference type="InterPro" id="IPR000092">
    <property type="entry name" value="Polyprenyl_synt"/>
</dbReference>
<dbReference type="EMBL" id="VIWW01000001">
    <property type="protein sequence ID" value="TWG06935.1"/>
    <property type="molecule type" value="Genomic_DNA"/>
</dbReference>
<dbReference type="PANTHER" id="PTHR12001">
    <property type="entry name" value="GERANYLGERANYL PYROPHOSPHATE SYNTHASE"/>
    <property type="match status" value="1"/>
</dbReference>
<keyword evidence="8" id="KW-1185">Reference proteome</keyword>
<dbReference type="EMBL" id="CP109114">
    <property type="protein sequence ID" value="WSC12208.1"/>
    <property type="molecule type" value="Genomic_DNA"/>
</dbReference>
<keyword evidence="4" id="KW-0472">Membrane</keyword>
<dbReference type="Gene3D" id="1.10.600.10">
    <property type="entry name" value="Farnesyl Diphosphate Synthase"/>
    <property type="match status" value="1"/>
</dbReference>
<name>A0A561V5Q9_9ACTN</name>
<keyword evidence="3" id="KW-0808">Transferase</keyword>
<keyword evidence="2" id="KW-0460">Magnesium</keyword>
<dbReference type="SFLD" id="SFLDS00005">
    <property type="entry name" value="Isoprenoid_Synthase_Type_I"/>
    <property type="match status" value="1"/>
</dbReference>
<keyword evidence="4" id="KW-1133">Transmembrane helix</keyword>
<dbReference type="Proteomes" id="UP000318186">
    <property type="component" value="Unassembled WGS sequence"/>
</dbReference>
<comment type="similarity">
    <text evidence="3">Belongs to the FPP/GGPP synthase family.</text>
</comment>
<keyword evidence="1" id="KW-0479">Metal-binding</keyword>
<evidence type="ECO:0000313" key="6">
    <source>
        <dbReference type="EMBL" id="WSC12208.1"/>
    </source>
</evidence>
<dbReference type="PROSITE" id="PS00723">
    <property type="entry name" value="POLYPRENYL_SYNTHASE_1"/>
    <property type="match status" value="1"/>
</dbReference>
<dbReference type="InterPro" id="IPR008949">
    <property type="entry name" value="Isoprenoid_synthase_dom_sf"/>
</dbReference>
<dbReference type="RefSeq" id="WP_145766613.1">
    <property type="nucleotide sequence ID" value="NZ_CP109114.1"/>
</dbReference>
<dbReference type="GO" id="GO:0046872">
    <property type="term" value="F:metal ion binding"/>
    <property type="evidence" value="ECO:0007669"/>
    <property type="project" value="UniProtKB-KW"/>
</dbReference>
<evidence type="ECO:0000313" key="7">
    <source>
        <dbReference type="Proteomes" id="UP000318186"/>
    </source>
</evidence>
<reference evidence="5 7" key="1">
    <citation type="submission" date="2019-06" db="EMBL/GenBank/DDBJ databases">
        <title>Sequencing the genomes of 1000 actinobacteria strains.</title>
        <authorList>
            <person name="Klenk H.-P."/>
        </authorList>
    </citation>
    <scope>NUCLEOTIDE SEQUENCE [LARGE SCALE GENOMIC DNA]</scope>
    <source>
        <strain evidence="5 7">DSM 42059</strain>
    </source>
</reference>
<dbReference type="OrthoDB" id="4497239at2"/>
<dbReference type="CDD" id="cd00685">
    <property type="entry name" value="Trans_IPPS_HT"/>
    <property type="match status" value="1"/>
</dbReference>
<gene>
    <name evidence="5" type="ORF">FHX80_115435</name>
    <name evidence="6" type="ORF">OIE64_04665</name>
</gene>
<evidence type="ECO:0000256" key="4">
    <source>
        <dbReference type="SAM" id="Phobius"/>
    </source>
</evidence>
<dbReference type="Proteomes" id="UP001330827">
    <property type="component" value="Chromosome"/>
</dbReference>
<accession>A0A561V5Q9</accession>
<dbReference type="Pfam" id="PF00348">
    <property type="entry name" value="polyprenyl_synt"/>
    <property type="match status" value="1"/>
</dbReference>
<keyword evidence="4" id="KW-0812">Transmembrane</keyword>